<comment type="caution">
    <text evidence="2">The sequence shown here is derived from an EMBL/GenBank/DDBJ whole genome shotgun (WGS) entry which is preliminary data.</text>
</comment>
<protein>
    <submittedName>
        <fullName evidence="2">Uncharacterized protein</fullName>
    </submittedName>
</protein>
<dbReference type="Proteomes" id="UP001383192">
    <property type="component" value="Unassembled WGS sequence"/>
</dbReference>
<gene>
    <name evidence="2" type="ORF">VNI00_011525</name>
</gene>
<feature type="region of interest" description="Disordered" evidence="1">
    <location>
        <begin position="175"/>
        <end position="213"/>
    </location>
</feature>
<evidence type="ECO:0000313" key="3">
    <source>
        <dbReference type="Proteomes" id="UP001383192"/>
    </source>
</evidence>
<keyword evidence="3" id="KW-1185">Reference proteome</keyword>
<feature type="region of interest" description="Disordered" evidence="1">
    <location>
        <begin position="46"/>
        <end position="115"/>
    </location>
</feature>
<organism evidence="2 3">
    <name type="scientific">Paramarasmius palmivorus</name>
    <dbReference type="NCBI Taxonomy" id="297713"/>
    <lineage>
        <taxon>Eukaryota</taxon>
        <taxon>Fungi</taxon>
        <taxon>Dikarya</taxon>
        <taxon>Basidiomycota</taxon>
        <taxon>Agaricomycotina</taxon>
        <taxon>Agaricomycetes</taxon>
        <taxon>Agaricomycetidae</taxon>
        <taxon>Agaricales</taxon>
        <taxon>Marasmiineae</taxon>
        <taxon>Marasmiaceae</taxon>
        <taxon>Paramarasmius</taxon>
    </lineage>
</organism>
<reference evidence="2 3" key="1">
    <citation type="submission" date="2024-01" db="EMBL/GenBank/DDBJ databases">
        <title>A draft genome for a cacao thread blight-causing isolate of Paramarasmius palmivorus.</title>
        <authorList>
            <person name="Baruah I.K."/>
            <person name="Bukari Y."/>
            <person name="Amoako-Attah I."/>
            <person name="Meinhardt L.W."/>
            <person name="Bailey B.A."/>
            <person name="Cohen S.P."/>
        </authorList>
    </citation>
    <scope>NUCLEOTIDE SEQUENCE [LARGE SCALE GENOMIC DNA]</scope>
    <source>
        <strain evidence="2 3">GH-12</strain>
    </source>
</reference>
<feature type="compositionally biased region" description="Acidic residues" evidence="1">
    <location>
        <begin position="198"/>
        <end position="213"/>
    </location>
</feature>
<evidence type="ECO:0000313" key="2">
    <source>
        <dbReference type="EMBL" id="KAK7036592.1"/>
    </source>
</evidence>
<sequence>MSELSKQECPLLKKGTLSQVPEDKEQIGYLEYSDATPYTCAKKWTTTIHNDPPRQNPNLQQKKATGVKKRLQRPNRKPTARPASINTAPLPQQQAAKTHIAGMQTGRTSDDTQPHPKLTIILATASTRIAGQLNTLSYIQQQAVRALVEMIILTGTPETVYEILEATTFMADLAREGEDSDTTDAAVSSDNDGSEMSCSEDEQDEASEAGEGQ</sequence>
<feature type="compositionally biased region" description="Polar residues" evidence="1">
    <location>
        <begin position="84"/>
        <end position="96"/>
    </location>
</feature>
<accession>A0AAW0CC06</accession>
<name>A0AAW0CC06_9AGAR</name>
<dbReference type="AlphaFoldDB" id="A0AAW0CC06"/>
<feature type="compositionally biased region" description="Basic residues" evidence="1">
    <location>
        <begin position="65"/>
        <end position="79"/>
    </location>
</feature>
<dbReference type="EMBL" id="JAYKXP010000050">
    <property type="protein sequence ID" value="KAK7036592.1"/>
    <property type="molecule type" value="Genomic_DNA"/>
</dbReference>
<proteinExistence type="predicted"/>
<evidence type="ECO:0000256" key="1">
    <source>
        <dbReference type="SAM" id="MobiDB-lite"/>
    </source>
</evidence>